<feature type="disulfide bond" evidence="21">
    <location>
        <begin position="3806"/>
        <end position="3821"/>
    </location>
</feature>
<sequence>MEELNAELLMCSEEEYEIIAQFTMHAPLRVTNVCTYSTLALPHPLSESLKMYRICQPEDVICGSGLCVPAEKRCDRHYDCRDKKDEEDCNGAIACHLNEFACADHSKCLDESKKCNHDYDCPDQSDEKDCIILDKWESDNKNNELCSRAWKCDGPASTDRVVCLMNARWADLWNELRFDLLGRGEHALIVAVLTWLLSGVVRENPLKALCPKFEKLSTHFPPCHDGQFQCGNGQCIPLKWRCDGYKDCKDRTDEDNCTRTVCQSGKFQCPTDKQCIDEDLVCNDVRDCSDGADEKGCSDEKCGLCEYKCRKSQEGGDCVCPEGKVLNPEDLLSCIDRNECEKWGFCDQICHNTYGNYSCSCVDGYKLDITGKRCLAVNSSSAEIYFAHWDTMFRANIDGTNLRVVSDSSDIVGLDYHLEKQYLFWSDKKLKKIYRAQLPQAGSKDLADLKQEIMLPIGANSTSSLWFPEAIAVDWIGNNLYVADSVGQKIEVFAFDGRFYAIVLGHNLTSPHDIALDPTEGYLFISDGGRIVRAHMDGSFLREIAKDGIFKASGLAVDLATKRLFWCDSSSHHIETSLYDGSQRSIVLRGMKDVPSPSRLTLFEKDLFWSDATKSGILRTDKLHPSKENAFSVVYQNRSVNHDPVGLKVVHNLLQPSVPRPCGDNNGGCEHMCIVTRNAADNGLGYRCACNIKYQLSPDRKHCTEARNFLLYSKQKFIKGVVLDPVEAGFNDAIPPLVSKTARFVGLDFDAHSQYIYYSDVILDVIHRVKIDGSGQENVLAANNEGVEGLALDWIAHNLYYIDSRQGTLNVLSTKNPQWRKTLLSNLKRPRAIVVHPNRGYLFYSEWERPANISRVNLDASGVVVFQKLILGWPNGLAIDYDEDRLYWCDALLDHIQHSKLDGSDVHTVYTTLIRHAFSLVVFEEWLYVTDWRLDAIVKVQKKTGEREKVIEEVEQSNRLYGIKIFSSKAQRTFCIADPNFKDNGTRCNKSWEFRCDNGRCISKSFVCDGDNDCFDGSDENNCTDVTCDSGFFKCGNANGRCVPASYRCDGVNDCGDSSDELDCQNTTCGPSEFACKKIHQCISEDWRCDSEKDCGDGTDELDCEQKTCAYFQFTCPTSGNCISQGYRCDGEKDCPHNEDEENCPPITCTAAQFKCANLKECVLETFKCDGIKDCADGSDELGCPSVAPNQCNAEKYFTCETSKVCIPKNWYCDGTDDCTDSSDEPDTCGEIQCGESHFKCNNSKCIPKAWICDGEDNCGDGSDEDSRHACKLLTPHCDNDEWSCPGVSGGCVPMKAVCNGTEECPNGSDEGPGCTTSHCDDNCSYKCILTPTGAQCICPPGMELAADGLQMACQDKNECDPPGICSQTCTNLEGSYICNCTEGYEPTGLRGQLCRAINTTQAFLIISNRRSLLTGDLDSHSLKRIPVNVVNVVAATSDMHTQTVFWSEMRAKKIMRLDKGESNAVEVISSGLDVVEGLVYDWVAENLYWLDSHLMRIEVAKANGENRMVLVSEHVSKPRGIALDPTKDARILFWTDWGDHPRIERIDMDGEPSSRMTIIESKISWPNGLAIDVPTKRIYFADSKLDYIDFCDYRGNHRQQILANSHYLLHPHSLAVFEDKVYWTDRQLNRILSTHKFSGRNPEVVSHLVSQPLSVHVSHPVLQPKDKNPCDGIKCDHLCLLSPREPGYTCRCHAGFKKIGTTGCELENTSYLIVLQENQIVDVNLSSTADSSRTAGLLSPVVGVEQGSSIEYDDKNLVLYWVEVDARDEDNGTIMSIPFSGGNKSAVLTTGVVGAPHSIAFDWIGQNMYIGNRKASTIEIIKVDGNVHHHRVLLSNNGNTTGVAFPKSIAVDPYAGYLFWLDDGGFAVPTKLGRIEMDGSNSATLISEGINKPESLTLDRQNRTIYFSHAGVIEVCNYEGKSRRTIIQADIKKPQSIFYYDHKLYVLDPLYEIIARYDLSTTTPSNQVYMRRNAEELKTLTVFYQRDRTTHHRCLKNNGGCEHFCVPTGESTGTCLCATGNQMESGSSCRPYKSFAVVSMLTTARGYSLNDHSEAMTPIAGFGHNILHLDFHYEKEWIYWVDFNNFQWNGIYRIRPNGTELQPVVVENIGTNGIRGLAIDWVAGNMYFTNVYPHETHIEVCWLDGSFRLVLKSSTTEAPRQIAVNPVKRYIYWIDYGQYPSIGRANLDGSESTSLISTGVTEPRDLVIDINTHDVYWIDSREDLIQKMSFSGSNRDIVRRNIPSGMGLAILQSDVYWVDRNLETIFKASKIPGNNSVPVVVRSELPKLRDIALFDAINQPRDESTCSRLGNGGCRQLCFSFPPSSTGSRSSKKTHECRCAIGVLNPDGSCDHPNEYLVFTTRTELRSVFLDPSVPSAPLATIGNLTNVVGVDFDFANSRLFFTQIRPKRRIAWLSTKNPRSGITDILTEGINPEGVAYDWTSGKIYWTDSANSSIYSMNVDGSHIVPIVEVDRPRAIILDPCSGQMYFTDWGRFGTTGKIYRTTMAGTLRKTIIDEDLAQPSGLALDYADKKLYWTDAIREKIERSNLDGSDRQVIISATIYPFAVTVHGNYIYWTDLQLRGVYRAEKYSGANVIEMVKRLDDSPRDIHVFSESRQNCTLNPCTINNGGCQHSCHPVGNGTAECKCPPEEKLVNDNRMCVPQNFTCTDSKLTCKNGKCISRLWACDGDDDCGDNTDEDVLYCAYHTCHENEFRCKNGRCVFKSWQCDHEDDCGDGTDEMNCEYPKCADGEFTCANFRCIPMSQVCNGANNCKDEKTSDESLEQCPNNTTCPEGHFKCRTTNICVEPHWQCDGDDDCGDGSDEEPEICSQRSCPSDSFRCNNHRCIPGSWHCDGDDDCGDGADEPEDYCSSESRTCFGDLYTCDNGNCIQRMYICDGDDDCADNSDEDERHQCESRTCDPETEFTCEKNKALGRPQCISLSHVCDGDADCVDGADENSSLPNCPKPEPCTADQFQCANGRCIFKRWHCDHADDCLDGSDETKSCFYRKCNESEFACENFKCIRKSHRCDGDNDCGDGSDERNCEDLKPSCGKDQFTCANGSCIPMSLVCNKVVDCPGEEDKLVSSDEPLHCNVNECDKVDLNQCGHKCIDTPTGFHCECNKGYKLLKDGKACEDIDECVEEAGVCSQFCTNTPGGYFCKCNDTYFERDPNDPSGCKRLDESEEAYLVFTNKYYVRALSLDGKNYYLLQQDLKNVVAIDFDVREEMLYFADVTAKTIYRAKFNRTHQAEREAIIRHDSHGLEGISVDWVGRKLYWLDRSSKTLEVAELNGTNRRTLKVGGGIYDPRAAAVHPGIGWLFYTDWQIHSYIGRIGMDGSNFSMILSQSDKIIWPNGLTIDFFSNKIFWGDAHMDYVAFADFDGKNRKEIANGAVVPHVFAMTIFDDKMYWTDWNKKAVLSGHKFRLQNDWKIMRNMTHRPYDIQVYHALRQLNYTNPCGTNNGGCSHLCLLSPKADSSVGYKCACPNQFYLAPNGKECIANCTSDQHRCSHGDDRCIPHFWKCDGEKDCHDGSDEPATCPKRVCKSGQFQCANTNCVAPTRFCDGTDDCGDGSDEKNCDSACPEHQFKCLTSGRCILEAWKCDGDADCADGSDEDPAICHVEPCDNSTQFQCDNGKCIPKLWRCDYDNDCGDDSDEPAHYCRNQPCPVGWSRCPGWNNYRCIPTYLFCDGKDNCRDVSDEDPEHCPKCNPETDFQCKNKRCVPKRSTCDFANDCGDNSDEDREMCEGQHRECSESEFRCSNSKCIPNRWRCDHDNDCGDNSDETDCQDWKCKDTEFQCASGHCIKKELHCDGSKDCRDLSDEIGCPTRYPEGRYCPKTSFECNNTLCVQHWAVCNGRDDCEDGSDEAEDQCPDAVKCDGPHRFKCDNGKCIRGYHLCDGHDNCGDGSDENDHARCHPVRNRCYLGGFKCSNGECVSIGNVCDRKDDCGDNSDEIGCFTNQRCQSGNGTSLCSQFCWELPFGGVTCHCENGYKVDPENPKLCIDVNECADLRHNCSQVCTNTKGSYVCSCLSGYDKAAENCIAKGETPAIMFTNGPEIRSLIHKEQKYDDIYRGAVKIEAVDFDPVKNVVYWSDSFEKAIKRSLIPQRGNDARVGFAQDLNFKGTAKPVGLAVDWVGENLYWTEMHRSSNANRGRVVVAKLDGRYRRILIYTGLEAPTSIAVDPELGIMFWSDAGPIPKIETSWMDGNRRKPLVTSNVGYPTGLTIDYAMDHSVFWADAQFNTIEMMRKDGTGRKTIISGDKMKHPVSLDVFQTQLYWVTRESGEMYTQDKFGRGVPVLIMSDLVNPSSIKVVQTQKYNVSLPNPCAALKCSHICLIVPRGAKCACPDGDYKPIVSDEHRCEAPSERALPDPPACPCENGGSCTMEEDGTPKCVCPDSFSGPDCGVHVARSKLLQTNTSIAEAVAIPIVIILVLAVTVGVYFVLKKRNFGKAGPKSGLSSSVSFRSGSNVEFGHGANDMGSGDGQTITLGPTGAEAGKNFSNPMYEEITHMETEAGGGSLYHTVDDLYQPPPGAGKGTAAPDFPKTGAVIMPSSVIQKSSPQVLIKHKELDPSTVDTGKDTQQLVEEDGGSEC</sequence>
<dbReference type="Gene3D" id="4.10.400.10">
    <property type="entry name" value="Low-density Lipoprotein Receptor"/>
    <property type="match status" value="32"/>
</dbReference>
<feature type="disulfide bond" evidence="21">
    <location>
        <begin position="3748"/>
        <end position="3760"/>
    </location>
</feature>
<dbReference type="EMBL" id="OA882159">
    <property type="protein sequence ID" value="CAD7273358.1"/>
    <property type="molecule type" value="Genomic_DNA"/>
</dbReference>
<keyword evidence="27" id="KW-1185">Reference proteome</keyword>
<evidence type="ECO:0000256" key="22">
    <source>
        <dbReference type="PROSITE-ProRule" id="PRU00461"/>
    </source>
</evidence>
<feature type="disulfide bond" evidence="21">
    <location>
        <begin position="2754"/>
        <end position="2772"/>
    </location>
</feature>
<dbReference type="InterPro" id="IPR000152">
    <property type="entry name" value="EGF-type_Asp/Asn_hydroxyl_site"/>
</dbReference>
<dbReference type="FunFam" id="2.120.10.30:FF:000241">
    <property type="entry name" value="Low-density lipoprotein receptor-related protein 6"/>
    <property type="match status" value="4"/>
</dbReference>
<dbReference type="SMART" id="SM00192">
    <property type="entry name" value="LDLa"/>
    <property type="match status" value="33"/>
</dbReference>
<dbReference type="PROSITE" id="PS00022">
    <property type="entry name" value="EGF_1"/>
    <property type="match status" value="1"/>
</dbReference>
<feature type="disulfide bond" evidence="21">
    <location>
        <begin position="3712"/>
        <end position="3730"/>
    </location>
</feature>
<feature type="region of interest" description="Disordered" evidence="23">
    <location>
        <begin position="4563"/>
        <end position="4588"/>
    </location>
</feature>
<dbReference type="FunFam" id="2.10.25.10:FF:000009">
    <property type="entry name" value="Low-density lipoprotein receptor isoform 1"/>
    <property type="match status" value="3"/>
</dbReference>
<dbReference type="Pfam" id="PF14670">
    <property type="entry name" value="FXa_inhibition"/>
    <property type="match status" value="1"/>
</dbReference>
<name>A0A7R9BGM3_9CRUS</name>
<keyword evidence="7 24" id="KW-0812">Transmembrane</keyword>
<dbReference type="FunFam" id="4.10.400.10:FF:000002">
    <property type="entry name" value="Low-density lipoprotein receptor-related protein 1"/>
    <property type="match status" value="1"/>
</dbReference>
<feature type="disulfide bond" evidence="21">
    <location>
        <begin position="1129"/>
        <end position="1144"/>
    </location>
</feature>
<feature type="repeat" description="LDL-receptor class B" evidence="22">
    <location>
        <begin position="562"/>
        <end position="606"/>
    </location>
</feature>
<dbReference type="InterPro" id="IPR051221">
    <property type="entry name" value="LDLR-related"/>
</dbReference>
<feature type="repeat" description="LDL-receptor class B" evidence="22">
    <location>
        <begin position="3270"/>
        <end position="3313"/>
    </location>
</feature>
<evidence type="ECO:0000256" key="20">
    <source>
        <dbReference type="PROSITE-ProRule" id="PRU00076"/>
    </source>
</evidence>
<comment type="caution">
    <text evidence="20">Lacks conserved residue(s) required for the propagation of feature annotation.</text>
</comment>
<feature type="disulfide bond" evidence="21">
    <location>
        <begin position="3559"/>
        <end position="3574"/>
    </location>
</feature>
<feature type="repeat" description="LDL-receptor class B" evidence="22">
    <location>
        <begin position="2170"/>
        <end position="2213"/>
    </location>
</feature>
<evidence type="ECO:0000256" key="23">
    <source>
        <dbReference type="SAM" id="MobiDB-lite"/>
    </source>
</evidence>
<evidence type="ECO:0000256" key="5">
    <source>
        <dbReference type="ARBA" id="ARBA00022553"/>
    </source>
</evidence>
<feature type="disulfide bond" evidence="21">
    <location>
        <begin position="62"/>
        <end position="80"/>
    </location>
</feature>
<feature type="disulfide bond" evidence="21">
    <location>
        <begin position="282"/>
        <end position="297"/>
    </location>
</feature>
<dbReference type="InterPro" id="IPR049883">
    <property type="entry name" value="NOTCH1_EGF-like"/>
</dbReference>
<feature type="disulfide bond" evidence="21">
    <location>
        <begin position="2976"/>
        <end position="2994"/>
    </location>
</feature>
<dbReference type="InterPro" id="IPR000742">
    <property type="entry name" value="EGF"/>
</dbReference>
<feature type="disulfide bond" evidence="21">
    <location>
        <begin position="3050"/>
        <end position="3062"/>
    </location>
</feature>
<dbReference type="GO" id="GO:0016324">
    <property type="term" value="C:apical plasma membrane"/>
    <property type="evidence" value="ECO:0007669"/>
    <property type="project" value="TreeGrafter"/>
</dbReference>
<feature type="repeat" description="LDL-receptor class B" evidence="22">
    <location>
        <begin position="1531"/>
        <end position="1576"/>
    </location>
</feature>
<feature type="disulfide bond" evidence="21">
    <location>
        <begin position="3028"/>
        <end position="3043"/>
    </location>
</feature>
<feature type="disulfide bond" evidence="21">
    <location>
        <begin position="3016"/>
        <end position="3034"/>
    </location>
</feature>
<dbReference type="InterPro" id="IPR023415">
    <property type="entry name" value="LDLR_class-A_CS"/>
</dbReference>
<feature type="disulfide bond" evidence="21">
    <location>
        <begin position="3937"/>
        <end position="3952"/>
    </location>
</feature>
<feature type="disulfide bond" evidence="21">
    <location>
        <begin position="115"/>
        <end position="130"/>
    </location>
</feature>
<feature type="disulfide bond" evidence="21">
    <location>
        <begin position="2708"/>
        <end position="2720"/>
    </location>
</feature>
<feature type="disulfide bond" evidence="21">
    <location>
        <begin position="223"/>
        <end position="235"/>
    </location>
</feature>
<dbReference type="GO" id="GO:0005509">
    <property type="term" value="F:calcium ion binding"/>
    <property type="evidence" value="ECO:0007669"/>
    <property type="project" value="InterPro"/>
</dbReference>
<dbReference type="FunFam" id="4.10.400.10:FF:000034">
    <property type="entry name" value="Low-density lipoprotein receptor-related protein 2"/>
    <property type="match status" value="3"/>
</dbReference>
<feature type="repeat" description="LDL-receptor class B" evidence="22">
    <location>
        <begin position="884"/>
        <end position="926"/>
    </location>
</feature>
<dbReference type="Pfam" id="PF00058">
    <property type="entry name" value="Ldl_recept_b"/>
    <property type="match status" value="5"/>
</dbReference>
<gene>
    <name evidence="26" type="ORF">NMOB1V02_LOCUS1250</name>
</gene>
<dbReference type="FunFam" id="4.10.400.10:FF:000078">
    <property type="entry name" value="low-density lipoprotein receptor-related protein 2"/>
    <property type="match status" value="1"/>
</dbReference>
<feature type="disulfide bond" evidence="21">
    <location>
        <begin position="1169"/>
        <end position="1184"/>
    </location>
</feature>
<evidence type="ECO:0000313" key="26">
    <source>
        <dbReference type="EMBL" id="CAD7273358.1"/>
    </source>
</evidence>
<evidence type="ECO:0000256" key="11">
    <source>
        <dbReference type="ARBA" id="ARBA00022837"/>
    </source>
</evidence>
<dbReference type="CDD" id="cd00112">
    <property type="entry name" value="LDLa"/>
    <property type="match status" value="30"/>
</dbReference>
<dbReference type="GO" id="GO:0005905">
    <property type="term" value="C:clathrin-coated pit"/>
    <property type="evidence" value="ECO:0007669"/>
    <property type="project" value="UniProtKB-KW"/>
</dbReference>
<evidence type="ECO:0000256" key="15">
    <source>
        <dbReference type="ARBA" id="ARBA00023170"/>
    </source>
</evidence>
<feature type="disulfide bond" evidence="21">
    <location>
        <begin position="3009"/>
        <end position="3021"/>
    </location>
</feature>
<evidence type="ECO:0000256" key="21">
    <source>
        <dbReference type="PROSITE-ProRule" id="PRU00124"/>
    </source>
</evidence>
<keyword evidence="9" id="KW-0677">Repeat</keyword>
<dbReference type="PROSITE" id="PS01187">
    <property type="entry name" value="EGF_CA"/>
    <property type="match status" value="4"/>
</dbReference>
<feature type="repeat" description="LDL-receptor class B" evidence="22">
    <location>
        <begin position="2532"/>
        <end position="2573"/>
    </location>
</feature>
<accession>A0A7R9BGM3</accession>
<dbReference type="InterPro" id="IPR000033">
    <property type="entry name" value="LDLR_classB_rpt"/>
</dbReference>
<dbReference type="InterPro" id="IPR026823">
    <property type="entry name" value="cEGF"/>
</dbReference>
<feature type="domain" description="EGF-like" evidence="25">
    <location>
        <begin position="3999"/>
        <end position="4037"/>
    </location>
</feature>
<dbReference type="InterPro" id="IPR002172">
    <property type="entry name" value="LDrepeatLR_classA_rpt"/>
</dbReference>
<protein>
    <recommendedName>
        <fullName evidence="25">EGF-like domain-containing protein</fullName>
    </recommendedName>
</protein>
<dbReference type="Pfam" id="PF00057">
    <property type="entry name" value="Ldl_recept_a"/>
    <property type="match status" value="32"/>
</dbReference>
<dbReference type="SUPFAM" id="SSF57424">
    <property type="entry name" value="LDL receptor-like module"/>
    <property type="match status" value="32"/>
</dbReference>
<evidence type="ECO:0000256" key="16">
    <source>
        <dbReference type="ARBA" id="ARBA00023176"/>
    </source>
</evidence>
<keyword evidence="6" id="KW-0254">Endocytosis</keyword>
<comment type="similarity">
    <text evidence="2">Belongs to the LDLR family.</text>
</comment>
<dbReference type="PROSITE" id="PS01209">
    <property type="entry name" value="LDLRA_1"/>
    <property type="match status" value="18"/>
</dbReference>
<dbReference type="SUPFAM" id="SSF57184">
    <property type="entry name" value="Growth factor receptor domain"/>
    <property type="match status" value="3"/>
</dbReference>
<feature type="disulfide bond" evidence="21">
    <location>
        <begin position="3918"/>
        <end position="3930"/>
    </location>
</feature>
<dbReference type="OrthoDB" id="21182at2759"/>
<keyword evidence="8" id="KW-0732">Signal</keyword>
<feature type="disulfide bond" evidence="21">
    <location>
        <begin position="1241"/>
        <end position="1259"/>
    </location>
</feature>
<feature type="repeat" description="LDL-receptor class B" evidence="22">
    <location>
        <begin position="4133"/>
        <end position="4181"/>
    </location>
</feature>
<dbReference type="PROSITE" id="PS51120">
    <property type="entry name" value="LDLRB"/>
    <property type="match status" value="15"/>
</dbReference>
<feature type="disulfide bond" evidence="21">
    <location>
        <begin position="3057"/>
        <end position="3075"/>
    </location>
</feature>
<evidence type="ECO:0000256" key="12">
    <source>
        <dbReference type="ARBA" id="ARBA00022989"/>
    </source>
</evidence>
<feature type="disulfide bond" evidence="21">
    <location>
        <begin position="1234"/>
        <end position="1246"/>
    </location>
</feature>
<feature type="disulfide bond" evidence="21">
    <location>
        <begin position="74"/>
        <end position="89"/>
    </location>
</feature>
<feature type="compositionally biased region" description="Polar residues" evidence="23">
    <location>
        <begin position="4569"/>
        <end position="4579"/>
    </location>
</feature>
<dbReference type="InterPro" id="IPR009030">
    <property type="entry name" value="Growth_fac_rcpt_cys_sf"/>
</dbReference>
<keyword evidence="13 24" id="KW-0472">Membrane</keyword>
<dbReference type="SMART" id="SM00135">
    <property type="entry name" value="LY"/>
    <property type="match status" value="36"/>
</dbReference>
<feature type="disulfide bond" evidence="21">
    <location>
        <begin position="2667"/>
        <end position="2679"/>
    </location>
</feature>
<feature type="disulfide bond" evidence="21">
    <location>
        <begin position="230"/>
        <end position="248"/>
    </location>
</feature>
<dbReference type="FunFam" id="2.120.10.30:FF:000132">
    <property type="entry name" value="Uncharacterized protein"/>
    <property type="match status" value="1"/>
</dbReference>
<keyword evidence="11" id="KW-0106">Calcium</keyword>
<comment type="subcellular location">
    <subcellularLocation>
        <location evidence="1">Cell membrane</location>
        <topology evidence="1">Single-pass type I membrane protein</topology>
    </subcellularLocation>
    <subcellularLocation>
        <location evidence="19">Endosome lumen</location>
    </subcellularLocation>
    <subcellularLocation>
        <location evidence="18">Membrane</location>
        <location evidence="18">Coated pit</location>
    </subcellularLocation>
</comment>
<evidence type="ECO:0000256" key="10">
    <source>
        <dbReference type="ARBA" id="ARBA00022753"/>
    </source>
</evidence>
<dbReference type="SMART" id="SM00179">
    <property type="entry name" value="EGF_CA"/>
    <property type="match status" value="6"/>
</dbReference>
<feature type="domain" description="EGF-like" evidence="25">
    <location>
        <begin position="4366"/>
        <end position="4400"/>
    </location>
</feature>
<feature type="disulfide bond" evidence="21">
    <location>
        <begin position="2833"/>
        <end position="2845"/>
    </location>
</feature>
<dbReference type="SUPFAM" id="SSF63825">
    <property type="entry name" value="YWTD domain"/>
    <property type="match status" value="8"/>
</dbReference>
<dbReference type="EMBL" id="CAJPEX010000122">
    <property type="protein sequence ID" value="CAG0913510.1"/>
    <property type="molecule type" value="Genomic_DNA"/>
</dbReference>
<dbReference type="GO" id="GO:0006898">
    <property type="term" value="P:receptor-mediated endocytosis"/>
    <property type="evidence" value="ECO:0007669"/>
    <property type="project" value="TreeGrafter"/>
</dbReference>
<dbReference type="PROSITE" id="PS50068">
    <property type="entry name" value="LDLRA_2"/>
    <property type="match status" value="33"/>
</dbReference>
<feature type="repeat" description="LDL-receptor class B" evidence="22">
    <location>
        <begin position="1577"/>
        <end position="1621"/>
    </location>
</feature>
<feature type="disulfide bond" evidence="20">
    <location>
        <begin position="4390"/>
        <end position="4399"/>
    </location>
</feature>
<keyword evidence="4 20" id="KW-0245">EGF-like domain</keyword>
<feature type="repeat" description="LDL-receptor class B" evidence="22">
    <location>
        <begin position="3314"/>
        <end position="3359"/>
    </location>
</feature>
<evidence type="ECO:0000256" key="9">
    <source>
        <dbReference type="ARBA" id="ARBA00022737"/>
    </source>
</evidence>
<feature type="disulfide bond" evidence="21">
    <location>
        <begin position="55"/>
        <end position="67"/>
    </location>
</feature>
<keyword evidence="16" id="KW-0168">Coated pit</keyword>
<evidence type="ECO:0000256" key="2">
    <source>
        <dbReference type="ARBA" id="ARBA00009939"/>
    </source>
</evidence>
<feature type="disulfide bond" evidence="21">
    <location>
        <begin position="3838"/>
        <end position="3856"/>
    </location>
</feature>
<dbReference type="InterPro" id="IPR001881">
    <property type="entry name" value="EGF-like_Ca-bd_dom"/>
</dbReference>
<feature type="disulfide bond" evidence="21">
    <location>
        <begin position="3787"/>
        <end position="3799"/>
    </location>
</feature>
<feature type="repeat" description="LDL-receptor class B" evidence="22">
    <location>
        <begin position="4227"/>
        <end position="4270"/>
    </location>
</feature>
<dbReference type="FunFam" id="2.120.10.30:FF:000035">
    <property type="entry name" value="Low-density lipoprotein receptor-related protein 2"/>
    <property type="match status" value="2"/>
</dbReference>
<dbReference type="FunFam" id="4.10.400.10:FF:000005">
    <property type="entry name" value="low-density lipoprotein receptor-related protein 1B"/>
    <property type="match status" value="2"/>
</dbReference>
<dbReference type="InterPro" id="IPR018097">
    <property type="entry name" value="EGF_Ca-bd_CS"/>
</dbReference>
<dbReference type="PANTHER" id="PTHR22722:SF14">
    <property type="entry name" value="MEGALIN, ISOFORM A"/>
    <property type="match status" value="1"/>
</dbReference>
<evidence type="ECO:0000256" key="4">
    <source>
        <dbReference type="ARBA" id="ARBA00022536"/>
    </source>
</evidence>
<feature type="repeat" description="LDL-receptor class B" evidence="22">
    <location>
        <begin position="2485"/>
        <end position="2531"/>
    </location>
</feature>
<feature type="disulfide bond" evidence="21">
    <location>
        <begin position="3831"/>
        <end position="3843"/>
    </location>
</feature>
<organism evidence="26">
    <name type="scientific">Notodromas monacha</name>
    <dbReference type="NCBI Taxonomy" id="399045"/>
    <lineage>
        <taxon>Eukaryota</taxon>
        <taxon>Metazoa</taxon>
        <taxon>Ecdysozoa</taxon>
        <taxon>Arthropoda</taxon>
        <taxon>Crustacea</taxon>
        <taxon>Oligostraca</taxon>
        <taxon>Ostracoda</taxon>
        <taxon>Podocopa</taxon>
        <taxon>Podocopida</taxon>
        <taxon>Cypridocopina</taxon>
        <taxon>Cypridoidea</taxon>
        <taxon>Cyprididae</taxon>
        <taxon>Notodromas</taxon>
    </lineage>
</organism>
<feature type="disulfide bond" evidence="21">
    <location>
        <begin position="2840"/>
        <end position="2858"/>
    </location>
</feature>
<dbReference type="Pfam" id="PF12662">
    <property type="entry name" value="cEGF"/>
    <property type="match status" value="1"/>
</dbReference>
<dbReference type="Pfam" id="PF07645">
    <property type="entry name" value="EGF_CA"/>
    <property type="match status" value="3"/>
</dbReference>
<keyword evidence="15" id="KW-0675">Receptor</keyword>
<evidence type="ECO:0000256" key="19">
    <source>
        <dbReference type="ARBA" id="ARBA00046273"/>
    </source>
</evidence>
<feature type="disulfide bond" evidence="21">
    <location>
        <begin position="3767"/>
        <end position="3782"/>
    </location>
</feature>
<dbReference type="InterPro" id="IPR032485">
    <property type="entry name" value="LRP1-like_beta_prop"/>
</dbReference>
<dbReference type="GO" id="GO:0042562">
    <property type="term" value="F:hormone binding"/>
    <property type="evidence" value="ECO:0007669"/>
    <property type="project" value="TreeGrafter"/>
</dbReference>
<feature type="region of interest" description="Disordered" evidence="23">
    <location>
        <begin position="4468"/>
        <end position="4490"/>
    </location>
</feature>
<dbReference type="GO" id="GO:0031904">
    <property type="term" value="C:endosome lumen"/>
    <property type="evidence" value="ECO:0007669"/>
    <property type="project" value="UniProtKB-SubCell"/>
</dbReference>
<keyword evidence="17" id="KW-0325">Glycoprotein</keyword>
<keyword evidence="14 20" id="KW-1015">Disulfide bond</keyword>
<dbReference type="Gene3D" id="2.10.25.10">
    <property type="entry name" value="Laminin"/>
    <property type="match status" value="7"/>
</dbReference>
<feature type="disulfide bond" evidence="21">
    <location>
        <begin position="2715"/>
        <end position="2733"/>
    </location>
</feature>
<evidence type="ECO:0000256" key="6">
    <source>
        <dbReference type="ARBA" id="ARBA00022583"/>
    </source>
</evidence>
<feature type="disulfide bond" evidence="21">
    <location>
        <begin position="2969"/>
        <end position="2981"/>
    </location>
</feature>
<dbReference type="PANTHER" id="PTHR22722">
    <property type="entry name" value="LOW-DENSITY LIPOPROTEIN RECEPTOR-RELATED PROTEIN 2-RELATED"/>
    <property type="match status" value="1"/>
</dbReference>
<dbReference type="FunFam" id="4.10.400.10:FF:000045">
    <property type="entry name" value="Low-density lipoprotein receptor-related protein 2"/>
    <property type="match status" value="1"/>
</dbReference>
<feature type="transmembrane region" description="Helical" evidence="24">
    <location>
        <begin position="4419"/>
        <end position="4439"/>
    </location>
</feature>
<dbReference type="PROSITE" id="PS00010">
    <property type="entry name" value="ASX_HYDROXYL"/>
    <property type="match status" value="4"/>
</dbReference>
<feature type="disulfide bond" evidence="21">
    <location>
        <begin position="3547"/>
        <end position="3565"/>
    </location>
</feature>
<evidence type="ECO:0000256" key="7">
    <source>
        <dbReference type="ARBA" id="ARBA00022692"/>
    </source>
</evidence>
<evidence type="ECO:0000256" key="14">
    <source>
        <dbReference type="ARBA" id="ARBA00023157"/>
    </source>
</evidence>
<evidence type="ECO:0000256" key="13">
    <source>
        <dbReference type="ARBA" id="ARBA00023136"/>
    </source>
</evidence>
<feature type="repeat" description="LDL-receptor class B" evidence="22">
    <location>
        <begin position="754"/>
        <end position="796"/>
    </location>
</feature>
<dbReference type="GO" id="GO:0043235">
    <property type="term" value="C:receptor complex"/>
    <property type="evidence" value="ECO:0007669"/>
    <property type="project" value="TreeGrafter"/>
</dbReference>
<evidence type="ECO:0000256" key="24">
    <source>
        <dbReference type="SAM" id="Phobius"/>
    </source>
</evidence>
<evidence type="ECO:0000313" key="27">
    <source>
        <dbReference type="Proteomes" id="UP000678499"/>
    </source>
</evidence>
<feature type="disulfide bond" evidence="21">
    <location>
        <begin position="2727"/>
        <end position="2742"/>
    </location>
</feature>
<evidence type="ECO:0000256" key="1">
    <source>
        <dbReference type="ARBA" id="ARBA00004251"/>
    </source>
</evidence>
<feature type="disulfide bond" evidence="21">
    <location>
        <begin position="3794"/>
        <end position="3812"/>
    </location>
</feature>
<evidence type="ECO:0000256" key="18">
    <source>
        <dbReference type="ARBA" id="ARBA00037878"/>
    </source>
</evidence>
<dbReference type="SUPFAM" id="SSF57196">
    <property type="entry name" value="EGF/Laminin"/>
    <property type="match status" value="2"/>
</dbReference>
<dbReference type="Pfam" id="PF16472">
    <property type="entry name" value="DUF5050"/>
    <property type="match status" value="1"/>
</dbReference>
<feature type="repeat" description="LDL-receptor class B" evidence="22">
    <location>
        <begin position="1486"/>
        <end position="1528"/>
    </location>
</feature>
<keyword evidence="10" id="KW-0967">Endosome</keyword>
<evidence type="ECO:0000259" key="25">
    <source>
        <dbReference type="PROSITE" id="PS50026"/>
    </source>
</evidence>
<feature type="repeat" description="LDL-receptor class B" evidence="22">
    <location>
        <begin position="1857"/>
        <end position="1903"/>
    </location>
</feature>
<feature type="disulfide bond" evidence="21">
    <location>
        <begin position="242"/>
        <end position="257"/>
    </location>
</feature>
<dbReference type="InterPro" id="IPR036055">
    <property type="entry name" value="LDL_receptor-like_sf"/>
</dbReference>
<keyword evidence="3" id="KW-1003">Cell membrane</keyword>
<feature type="repeat" description="LDL-receptor class B" evidence="22">
    <location>
        <begin position="4182"/>
        <end position="4225"/>
    </location>
</feature>
<dbReference type="PROSITE" id="PS50026">
    <property type="entry name" value="EGF_3"/>
    <property type="match status" value="3"/>
</dbReference>
<feature type="disulfide bond" evidence="21">
    <location>
        <begin position="2747"/>
        <end position="2759"/>
    </location>
</feature>
<feature type="disulfide bond" evidence="21">
    <location>
        <begin position="3881"/>
        <end position="3899"/>
    </location>
</feature>
<feature type="disulfide bond" evidence="21">
    <location>
        <begin position="3628"/>
        <end position="3646"/>
    </location>
</feature>
<feature type="disulfide bond" evidence="21">
    <location>
        <begin position="3540"/>
        <end position="3552"/>
    </location>
</feature>
<evidence type="ECO:0000256" key="17">
    <source>
        <dbReference type="ARBA" id="ARBA00023180"/>
    </source>
</evidence>
<dbReference type="Proteomes" id="UP000678499">
    <property type="component" value="Unassembled WGS sequence"/>
</dbReference>
<feature type="domain" description="EGF-like" evidence="25">
    <location>
        <begin position="3092"/>
        <end position="3133"/>
    </location>
</feature>
<evidence type="ECO:0000256" key="8">
    <source>
        <dbReference type="ARBA" id="ARBA00022729"/>
    </source>
</evidence>
<feature type="disulfide bond" evidence="21">
    <location>
        <begin position="3925"/>
        <end position="3943"/>
    </location>
</feature>
<dbReference type="SMART" id="SM00181">
    <property type="entry name" value="EGF"/>
    <property type="match status" value="25"/>
</dbReference>
<proteinExistence type="inferred from homology"/>
<dbReference type="Gene3D" id="4.10.1220.10">
    <property type="entry name" value="EGF-type module"/>
    <property type="match status" value="1"/>
</dbReference>
<dbReference type="Gene3D" id="2.120.10.30">
    <property type="entry name" value="TolB, C-terminal domain"/>
    <property type="match status" value="8"/>
</dbReference>
<keyword evidence="5" id="KW-0597">Phosphoprotein</keyword>
<feature type="disulfide bond" evidence="21">
    <location>
        <begin position="3755"/>
        <end position="3773"/>
    </location>
</feature>
<dbReference type="CDD" id="cd00054">
    <property type="entry name" value="EGF_CA"/>
    <property type="match status" value="3"/>
</dbReference>
<keyword evidence="12 24" id="KW-1133">Transmembrane helix</keyword>
<feature type="disulfide bond" evidence="21">
    <location>
        <begin position="1089"/>
        <end position="1104"/>
    </location>
</feature>
<feature type="disulfide bond" evidence="21">
    <location>
        <begin position="1049"/>
        <end position="1064"/>
    </location>
</feature>
<feature type="disulfide bond" evidence="21">
    <location>
        <begin position="996"/>
        <end position="1014"/>
    </location>
</feature>
<feature type="disulfide bond" evidence="21">
    <location>
        <begin position="1008"/>
        <end position="1023"/>
    </location>
</feature>
<dbReference type="InterPro" id="IPR011042">
    <property type="entry name" value="6-blade_b-propeller_TolB-like"/>
</dbReference>
<feature type="disulfide bond" evidence="21">
    <location>
        <begin position="2674"/>
        <end position="2692"/>
    </location>
</feature>
<dbReference type="PROSITE" id="PS01186">
    <property type="entry name" value="EGF_2"/>
    <property type="match status" value="4"/>
</dbReference>
<feature type="disulfide bond" evidence="21">
    <location>
        <begin position="2883"/>
        <end position="2901"/>
    </location>
</feature>
<dbReference type="PRINTS" id="PR00261">
    <property type="entry name" value="LDLRECEPTOR"/>
</dbReference>
<feature type="disulfide bond" evidence="21">
    <location>
        <begin position="2876"/>
        <end position="2888"/>
    </location>
</feature>
<reference evidence="26" key="1">
    <citation type="submission" date="2020-11" db="EMBL/GenBank/DDBJ databases">
        <authorList>
            <person name="Tran Van P."/>
        </authorList>
    </citation>
    <scope>NUCLEOTIDE SEQUENCE</scope>
</reference>
<evidence type="ECO:0000256" key="3">
    <source>
        <dbReference type="ARBA" id="ARBA00022475"/>
    </source>
</evidence>